<comment type="caution">
    <text evidence="1">The sequence shown here is derived from an EMBL/GenBank/DDBJ whole genome shotgun (WGS) entry which is preliminary data.</text>
</comment>
<accession>A0A016ULZ6</accession>
<dbReference type="Proteomes" id="UP000024635">
    <property type="component" value="Unassembled WGS sequence"/>
</dbReference>
<dbReference type="AlphaFoldDB" id="A0A016ULZ6"/>
<organism evidence="1 2">
    <name type="scientific">Ancylostoma ceylanicum</name>
    <dbReference type="NCBI Taxonomy" id="53326"/>
    <lineage>
        <taxon>Eukaryota</taxon>
        <taxon>Metazoa</taxon>
        <taxon>Ecdysozoa</taxon>
        <taxon>Nematoda</taxon>
        <taxon>Chromadorea</taxon>
        <taxon>Rhabditida</taxon>
        <taxon>Rhabditina</taxon>
        <taxon>Rhabditomorpha</taxon>
        <taxon>Strongyloidea</taxon>
        <taxon>Ancylostomatidae</taxon>
        <taxon>Ancylostomatinae</taxon>
        <taxon>Ancylostoma</taxon>
    </lineage>
</organism>
<keyword evidence="2" id="KW-1185">Reference proteome</keyword>
<evidence type="ECO:0000313" key="2">
    <source>
        <dbReference type="Proteomes" id="UP000024635"/>
    </source>
</evidence>
<protein>
    <submittedName>
        <fullName evidence="1">Uncharacterized protein</fullName>
    </submittedName>
</protein>
<reference evidence="2" key="1">
    <citation type="journal article" date="2015" name="Nat. Genet.">
        <title>The genome and transcriptome of the zoonotic hookworm Ancylostoma ceylanicum identify infection-specific gene families.</title>
        <authorList>
            <person name="Schwarz E.M."/>
            <person name="Hu Y."/>
            <person name="Antoshechkin I."/>
            <person name="Miller M.M."/>
            <person name="Sternberg P.W."/>
            <person name="Aroian R.V."/>
        </authorList>
    </citation>
    <scope>NUCLEOTIDE SEQUENCE</scope>
    <source>
        <strain evidence="2">HY135</strain>
    </source>
</reference>
<dbReference type="OrthoDB" id="5867936at2759"/>
<name>A0A016ULZ6_9BILA</name>
<gene>
    <name evidence="1" type="primary">Acey_s0035.g3050</name>
    <name evidence="1" type="synonym">Acey-him-19</name>
    <name evidence="1" type="ORF">Y032_0035g3050</name>
</gene>
<proteinExistence type="predicted"/>
<sequence>MSSLHDISTTESVCSSNCTIDSASEVLSCCSESPDAQASAFSWSTVDVQVLTEIDFGSLFKEYEPPLFIHFYNDLCGNPVSRIGDFQDVSLTEAVKALNAQHAYTHSNNLIVRIDCCSENEISTILPILRLLLFRCRINFTSTEWERCVLQMADYKYACDVVELLADFADKILELNIGSVQFVKEQRRRNIPDQEAEYIAHVLHVWTARCYSTLRCLRIFAFIRLDANLSLTLSKCSVLSHLTLSKISDICCPCFNNVVSFEFNGCGMGYTEQDLEIGKCLVKYFPSLRVIAYREVCFDPVVTSLIRSLVPTGQSFELYQIISVQQFASLMKPTFIARSPRDSDDHIELVNERYGTRLAVFDNHQIYRTPY</sequence>
<dbReference type="EMBL" id="JARK01001371">
    <property type="protein sequence ID" value="EYC15931.1"/>
    <property type="molecule type" value="Genomic_DNA"/>
</dbReference>
<evidence type="ECO:0000313" key="1">
    <source>
        <dbReference type="EMBL" id="EYC15931.1"/>
    </source>
</evidence>